<feature type="compositionally biased region" description="Basic and acidic residues" evidence="2">
    <location>
        <begin position="611"/>
        <end position="631"/>
    </location>
</feature>
<protein>
    <recommendedName>
        <fullName evidence="3">Cas12f1-like TNB domain-containing protein</fullName>
    </recommendedName>
</protein>
<keyword evidence="5" id="KW-1185">Reference proteome</keyword>
<gene>
    <name evidence="4" type="ORF">KI688_006614</name>
</gene>
<feature type="region of interest" description="Disordered" evidence="2">
    <location>
        <begin position="1283"/>
        <end position="1348"/>
    </location>
</feature>
<dbReference type="Gene3D" id="3.40.50.1010">
    <property type="entry name" value="5'-nuclease"/>
    <property type="match status" value="1"/>
</dbReference>
<proteinExistence type="predicted"/>
<dbReference type="SUPFAM" id="SSF88723">
    <property type="entry name" value="PIN domain-like"/>
    <property type="match status" value="1"/>
</dbReference>
<evidence type="ECO:0000256" key="2">
    <source>
        <dbReference type="SAM" id="MobiDB-lite"/>
    </source>
</evidence>
<dbReference type="Proteomes" id="UP000707451">
    <property type="component" value="Unassembled WGS sequence"/>
</dbReference>
<accession>A0A9P7XJZ1</accession>
<dbReference type="OrthoDB" id="2396933at2759"/>
<dbReference type="InterPro" id="IPR010095">
    <property type="entry name" value="Cas12f1-like_TNB"/>
</dbReference>
<reference evidence="4" key="1">
    <citation type="submission" date="2021-06" db="EMBL/GenBank/DDBJ databases">
        <title>Genome Sequence of Mortierella hyaline Strain SCG-10, a Cold-Adapted, Nitrate-Reducing Fungus Isolated from Soil in Minnesota, USA.</title>
        <authorList>
            <person name="Aldossari N."/>
        </authorList>
    </citation>
    <scope>NUCLEOTIDE SEQUENCE</scope>
    <source>
        <strain evidence="4">SCG-10</strain>
    </source>
</reference>
<feature type="compositionally biased region" description="Basic and acidic residues" evidence="2">
    <location>
        <begin position="408"/>
        <end position="422"/>
    </location>
</feature>
<dbReference type="GO" id="GO:0003677">
    <property type="term" value="F:DNA binding"/>
    <property type="evidence" value="ECO:0007669"/>
    <property type="project" value="UniProtKB-KW"/>
</dbReference>
<feature type="region of interest" description="Disordered" evidence="2">
    <location>
        <begin position="497"/>
        <end position="520"/>
    </location>
</feature>
<evidence type="ECO:0000259" key="3">
    <source>
        <dbReference type="Pfam" id="PF07282"/>
    </source>
</evidence>
<evidence type="ECO:0000313" key="4">
    <source>
        <dbReference type="EMBL" id="KAG9062282.1"/>
    </source>
</evidence>
<keyword evidence="1" id="KW-0238">DNA-binding</keyword>
<feature type="compositionally biased region" description="Low complexity" evidence="2">
    <location>
        <begin position="1292"/>
        <end position="1311"/>
    </location>
</feature>
<organism evidence="4 5">
    <name type="scientific">Linnemannia hyalina</name>
    <dbReference type="NCBI Taxonomy" id="64524"/>
    <lineage>
        <taxon>Eukaryota</taxon>
        <taxon>Fungi</taxon>
        <taxon>Fungi incertae sedis</taxon>
        <taxon>Mucoromycota</taxon>
        <taxon>Mortierellomycotina</taxon>
        <taxon>Mortierellomycetes</taxon>
        <taxon>Mortierellales</taxon>
        <taxon>Mortierellaceae</taxon>
        <taxon>Linnemannia</taxon>
    </lineage>
</organism>
<dbReference type="Pfam" id="PF07282">
    <property type="entry name" value="Cas12f1-like_TNB"/>
    <property type="match status" value="1"/>
</dbReference>
<dbReference type="InterPro" id="IPR029060">
    <property type="entry name" value="PIN-like_dom_sf"/>
</dbReference>
<sequence length="1348" mass="152575">MGLFDWFPFIRRKGYNPVLLYHTILASITTTGRRRFDVLGTSFRTIGYAYSSHPQDVANRMLQKEVERFGNHLNMTLYLDGPQPVEKASTAQVREAARMKALDHLSTGVETFETRMEADLRIRKQHFIAIRKSLVSAFYWSLPSRQHFAEYMRGVGWTVILCNTEADVAIARDAQPEDIVISSDSDMMAYASVQTLWRPVSQGLILVYSMPDVLKTIEFSRNQLTALAIVSRNDYQRNIYALGPASNYSIIKAIGHRSVVRDIVSAYLRDGKVVTRNTQQETFEASMRVFIDQLQTRIEPVVFQMPSQVVFDACRQRFEDLMQRYNLRKQTRGTISRSPQENIVRVRKPQSFNRYRTVESPILVSESPPPQAAPVPQGHDTPSITAQQDDGHPALNRTRIPRNRARFSFKERTRKTVHDPPPKMKQFVLKHYKEHPTTTTNQPSDNKSKAKAEKDSTITKKPRGTKGKNGLVRSMAWYHPTVTLETGTLAANTKRVFTPSSTPASSKPTTATPAPSTPVLDRPDLQRLVVECLQEAPRLSAGVKREAQRLVGQFVETMNKEMDAAELRFINKLRSTTESITEADLVRKLAEARRDAISDDERRILDHLCERIKPEEDNGENEGDRETKNGEDNGDIDDKDGGEQVRFLQSFLVFLYSGNYPEMKNKTVESLTKDIGVIPTVNTFIDWLMDRKLYNPPRSRGEINVQMHFTPNNLVRSVSGQLALELKKIYRNGTFDLYKKAEVMKKKGTLGTTVDIRIREEISAAENFLHLNKLTNKSRKIAPFTTSQQPFVSFSERELALFFWKRKPLRERLEELGRQDHTQITSTTDLETWIGGKEPGYIIKHFICDVAPQGLTSRQRKKAGHRAAVRLLSLNEIGAHLDVVKDKHLDPSQYKERGYLLRGSIRTDGFRVQLLAFKLRELQDVRYRRLPENRLPPRLTSTVGGTDYYLQEIRHLITSKEDIERLWPGINIEDIRTLTLDAGQACVIGGFAHLPTELSTESKDKEPVKNDLPMGGVMVANQQPAVGAVAQDPTLPATAQESATSAPMRSPRPVFFNLAVKSKAVYQPNFQFRRWLDNEKKATPDGEDESVHDIEARLPPLKGQKASVVDYVEELELIETRLLDFYSGSDNRYNRHVWDMKRARHMEFQLIADQLLKIVGGGNGLRYDPSKPALIGVGLGQFSTSSGLSSLHSSFLTYFIQKARSLGYVVVGLNEYYTSKKCPGCGLFVGQVDIRRFYCSKCQVYHHRDVMAAENMANIIQEYLVRQERPDYLHPVAEDGSLPWKAKRDDGSSSSSSSSTATASNAISSTSVQGRRKRASTTSTPEQEQSQKSSKSSKLAKASKASKS</sequence>
<feature type="region of interest" description="Disordered" evidence="2">
    <location>
        <begin position="611"/>
        <end position="639"/>
    </location>
</feature>
<dbReference type="PANTHER" id="PTHR11081">
    <property type="entry name" value="FLAP ENDONUCLEASE FAMILY MEMBER"/>
    <property type="match status" value="1"/>
</dbReference>
<dbReference type="EMBL" id="JAHRHY010000020">
    <property type="protein sequence ID" value="KAG9062282.1"/>
    <property type="molecule type" value="Genomic_DNA"/>
</dbReference>
<name>A0A9P7XJZ1_9FUNG</name>
<feature type="compositionally biased region" description="Low complexity" evidence="2">
    <location>
        <begin position="1320"/>
        <end position="1348"/>
    </location>
</feature>
<dbReference type="InterPro" id="IPR006084">
    <property type="entry name" value="XPG/Rad2"/>
</dbReference>
<feature type="compositionally biased region" description="Low complexity" evidence="2">
    <location>
        <begin position="498"/>
        <end position="518"/>
    </location>
</feature>
<feature type="compositionally biased region" description="Basic and acidic residues" evidence="2">
    <location>
        <begin position="446"/>
        <end position="458"/>
    </location>
</feature>
<comment type="caution">
    <text evidence="4">The sequence shown here is derived from an EMBL/GenBank/DDBJ whole genome shotgun (WGS) entry which is preliminary data.</text>
</comment>
<feature type="domain" description="Cas12f1-like TNB" evidence="3">
    <location>
        <begin position="1192"/>
        <end position="1255"/>
    </location>
</feature>
<feature type="region of interest" description="Disordered" evidence="2">
    <location>
        <begin position="364"/>
        <end position="469"/>
    </location>
</feature>
<evidence type="ECO:0000256" key="1">
    <source>
        <dbReference type="ARBA" id="ARBA00023125"/>
    </source>
</evidence>
<evidence type="ECO:0000313" key="5">
    <source>
        <dbReference type="Proteomes" id="UP000707451"/>
    </source>
</evidence>